<evidence type="ECO:0000256" key="3">
    <source>
        <dbReference type="ARBA" id="ARBA00022679"/>
    </source>
</evidence>
<dbReference type="PANTHER" id="PTHR47634:SF9">
    <property type="entry name" value="PROTEIN KINASE DOMAIN-CONTAINING PROTEIN-RELATED"/>
    <property type="match status" value="1"/>
</dbReference>
<evidence type="ECO:0000256" key="4">
    <source>
        <dbReference type="ARBA" id="ARBA00022741"/>
    </source>
</evidence>
<dbReference type="OrthoDB" id="5979581at2759"/>
<gene>
    <name evidence="9" type="ORF">PDIG_13240</name>
</gene>
<proteinExistence type="predicted"/>
<dbReference type="STRING" id="1170229.K9GT07"/>
<dbReference type="EMBL" id="AKCT01000050">
    <property type="protein sequence ID" value="EKV17748.1"/>
    <property type="molecule type" value="Genomic_DNA"/>
</dbReference>
<dbReference type="GO" id="GO:0004674">
    <property type="term" value="F:protein serine/threonine kinase activity"/>
    <property type="evidence" value="ECO:0007669"/>
    <property type="project" value="UniProtKB-KW"/>
</dbReference>
<evidence type="ECO:0000256" key="7">
    <source>
        <dbReference type="ARBA" id="ARBA00047899"/>
    </source>
</evidence>
<accession>K9GT07</accession>
<keyword evidence="6" id="KW-0067">ATP-binding</keyword>
<dbReference type="PANTHER" id="PTHR47634">
    <property type="entry name" value="PROTEIN KINASE DOMAIN-CONTAINING PROTEIN-RELATED"/>
    <property type="match status" value="1"/>
</dbReference>
<dbReference type="eggNOG" id="KOG1290">
    <property type="taxonomic scope" value="Eukaryota"/>
</dbReference>
<dbReference type="Gene3D" id="3.30.200.20">
    <property type="entry name" value="Phosphorylase Kinase, domain 1"/>
    <property type="match status" value="1"/>
</dbReference>
<protein>
    <recommendedName>
        <fullName evidence="1">non-specific serine/threonine protein kinase</fullName>
        <ecNumber evidence="1">2.7.11.1</ecNumber>
    </recommendedName>
</protein>
<dbReference type="EC" id="2.7.11.1" evidence="1"/>
<keyword evidence="2" id="KW-0723">Serine/threonine-protein kinase</keyword>
<organism evidence="9 10">
    <name type="scientific">Penicillium digitatum (strain PHI26 / CECT 20796)</name>
    <name type="common">Green mold</name>
    <dbReference type="NCBI Taxonomy" id="1170229"/>
    <lineage>
        <taxon>Eukaryota</taxon>
        <taxon>Fungi</taxon>
        <taxon>Dikarya</taxon>
        <taxon>Ascomycota</taxon>
        <taxon>Pezizomycotina</taxon>
        <taxon>Eurotiomycetes</taxon>
        <taxon>Eurotiomycetidae</taxon>
        <taxon>Eurotiales</taxon>
        <taxon>Aspergillaceae</taxon>
        <taxon>Penicillium</taxon>
    </lineage>
</organism>
<evidence type="ECO:0000313" key="10">
    <source>
        <dbReference type="Proteomes" id="UP000009882"/>
    </source>
</evidence>
<comment type="catalytic activity">
    <reaction evidence="8">
        <text>L-seryl-[protein] + ATP = O-phospho-L-seryl-[protein] + ADP + H(+)</text>
        <dbReference type="Rhea" id="RHEA:17989"/>
        <dbReference type="Rhea" id="RHEA-COMP:9863"/>
        <dbReference type="Rhea" id="RHEA-COMP:11604"/>
        <dbReference type="ChEBI" id="CHEBI:15378"/>
        <dbReference type="ChEBI" id="CHEBI:29999"/>
        <dbReference type="ChEBI" id="CHEBI:30616"/>
        <dbReference type="ChEBI" id="CHEBI:83421"/>
        <dbReference type="ChEBI" id="CHEBI:456216"/>
        <dbReference type="EC" id="2.7.11.1"/>
    </reaction>
</comment>
<name>K9GT07_PEND2</name>
<dbReference type="Gene3D" id="1.10.510.10">
    <property type="entry name" value="Transferase(Phosphotransferase) domain 1"/>
    <property type="match status" value="1"/>
</dbReference>
<evidence type="ECO:0000313" key="9">
    <source>
        <dbReference type="EMBL" id="EKV17748.1"/>
    </source>
</evidence>
<dbReference type="GO" id="GO:0000245">
    <property type="term" value="P:spliceosomal complex assembly"/>
    <property type="evidence" value="ECO:0007669"/>
    <property type="project" value="TreeGrafter"/>
</dbReference>
<comment type="caution">
    <text evidence="9">The sequence shown here is derived from an EMBL/GenBank/DDBJ whole genome shotgun (WGS) entry which is preliminary data.</text>
</comment>
<evidence type="ECO:0000256" key="1">
    <source>
        <dbReference type="ARBA" id="ARBA00012513"/>
    </source>
</evidence>
<dbReference type="SUPFAM" id="SSF56112">
    <property type="entry name" value="Protein kinase-like (PK-like)"/>
    <property type="match status" value="1"/>
</dbReference>
<keyword evidence="4" id="KW-0547">Nucleotide-binding</keyword>
<dbReference type="GO" id="GO:0005634">
    <property type="term" value="C:nucleus"/>
    <property type="evidence" value="ECO:0007669"/>
    <property type="project" value="TreeGrafter"/>
</dbReference>
<evidence type="ECO:0000256" key="6">
    <source>
        <dbReference type="ARBA" id="ARBA00022840"/>
    </source>
</evidence>
<dbReference type="InParanoid" id="K9GT07"/>
<dbReference type="GO" id="GO:0005524">
    <property type="term" value="F:ATP binding"/>
    <property type="evidence" value="ECO:0007669"/>
    <property type="project" value="UniProtKB-KW"/>
</dbReference>
<keyword evidence="10" id="KW-1185">Reference proteome</keyword>
<dbReference type="OMA" id="NTDDARH"/>
<dbReference type="GO" id="GO:0005737">
    <property type="term" value="C:cytoplasm"/>
    <property type="evidence" value="ECO:0007669"/>
    <property type="project" value="TreeGrafter"/>
</dbReference>
<evidence type="ECO:0000256" key="5">
    <source>
        <dbReference type="ARBA" id="ARBA00022777"/>
    </source>
</evidence>
<evidence type="ECO:0000256" key="2">
    <source>
        <dbReference type="ARBA" id="ARBA00022527"/>
    </source>
</evidence>
<dbReference type="GO" id="GO:0050684">
    <property type="term" value="P:regulation of mRNA processing"/>
    <property type="evidence" value="ECO:0007669"/>
    <property type="project" value="TreeGrafter"/>
</dbReference>
<dbReference type="InterPro" id="IPR051334">
    <property type="entry name" value="SRPK"/>
</dbReference>
<comment type="catalytic activity">
    <reaction evidence="7">
        <text>L-threonyl-[protein] + ATP = O-phospho-L-threonyl-[protein] + ADP + H(+)</text>
        <dbReference type="Rhea" id="RHEA:46608"/>
        <dbReference type="Rhea" id="RHEA-COMP:11060"/>
        <dbReference type="Rhea" id="RHEA-COMP:11605"/>
        <dbReference type="ChEBI" id="CHEBI:15378"/>
        <dbReference type="ChEBI" id="CHEBI:30013"/>
        <dbReference type="ChEBI" id="CHEBI:30616"/>
        <dbReference type="ChEBI" id="CHEBI:61977"/>
        <dbReference type="ChEBI" id="CHEBI:456216"/>
        <dbReference type="EC" id="2.7.11.1"/>
    </reaction>
</comment>
<dbReference type="HOGENOM" id="CLU_000288_81_7_1"/>
<dbReference type="Proteomes" id="UP000009882">
    <property type="component" value="Unassembled WGS sequence"/>
</dbReference>
<reference evidence="10" key="1">
    <citation type="journal article" date="2012" name="BMC Genomics">
        <title>Genome sequence of the necrotrophic fungus Penicillium digitatum, the main postharvest pathogen of citrus.</title>
        <authorList>
            <person name="Marcet-Houben M."/>
            <person name="Ballester A.-R."/>
            <person name="de la Fuente B."/>
            <person name="Harries E."/>
            <person name="Marcos J.F."/>
            <person name="Gonzalez-Candelas L."/>
            <person name="Gabaldon T."/>
        </authorList>
    </citation>
    <scope>NUCLEOTIDE SEQUENCE [LARGE SCALE GENOMIC DNA]</scope>
    <source>
        <strain evidence="10">PHI26 / CECT 20796</strain>
    </source>
</reference>
<sequence length="154" mass="17821">MLPSLQRYLPRLGRRWKPLDFSNPNFVRKPGSEKIEEESILDYVASQFYPTRIGEIIKGRYQVVVGKLGFGTTSTAWLARDIDARRHVTFKIFTNSMSMGQQLDGELNMFKRMEKGSKHCHGHHYFRNLLGSFEIDKSSAKHVCLVYPPLWVSV</sequence>
<keyword evidence="5" id="KW-0418">Kinase</keyword>
<keyword evidence="3" id="KW-0808">Transferase</keyword>
<dbReference type="AlphaFoldDB" id="K9GT07"/>
<evidence type="ECO:0000256" key="8">
    <source>
        <dbReference type="ARBA" id="ARBA00048679"/>
    </source>
</evidence>
<dbReference type="InterPro" id="IPR011009">
    <property type="entry name" value="Kinase-like_dom_sf"/>
</dbReference>